<gene>
    <name evidence="2" type="ORF">RM552_15650</name>
</gene>
<evidence type="ECO:0000259" key="1">
    <source>
        <dbReference type="Pfam" id="PF00903"/>
    </source>
</evidence>
<dbReference type="Proteomes" id="UP001253545">
    <property type="component" value="Unassembled WGS sequence"/>
</dbReference>
<dbReference type="InterPro" id="IPR004360">
    <property type="entry name" value="Glyas_Fos-R_dOase_dom"/>
</dbReference>
<comment type="caution">
    <text evidence="2">The sequence shown here is derived from an EMBL/GenBank/DDBJ whole genome shotgun (WGS) entry which is preliminary data.</text>
</comment>
<dbReference type="PANTHER" id="PTHR36503:SF1">
    <property type="entry name" value="BLR2520 PROTEIN"/>
    <property type="match status" value="1"/>
</dbReference>
<protein>
    <submittedName>
        <fullName evidence="2">VOC family protein</fullName>
    </submittedName>
</protein>
<accession>A0ABU2ZVG0</accession>
<dbReference type="InterPro" id="IPR029068">
    <property type="entry name" value="Glyas_Bleomycin-R_OHBP_Dase"/>
</dbReference>
<dbReference type="Gene3D" id="3.10.180.10">
    <property type="entry name" value="2,3-Dihydroxybiphenyl 1,2-Dioxygenase, domain 1"/>
    <property type="match status" value="1"/>
</dbReference>
<evidence type="ECO:0000313" key="3">
    <source>
        <dbReference type="Proteomes" id="UP001253545"/>
    </source>
</evidence>
<dbReference type="EMBL" id="JAVRHX010000006">
    <property type="protein sequence ID" value="MDT0596289.1"/>
    <property type="molecule type" value="Genomic_DNA"/>
</dbReference>
<organism evidence="2 3">
    <name type="scientific">Glaciecola petra</name>
    <dbReference type="NCBI Taxonomy" id="3075602"/>
    <lineage>
        <taxon>Bacteria</taxon>
        <taxon>Pseudomonadati</taxon>
        <taxon>Pseudomonadota</taxon>
        <taxon>Gammaproteobacteria</taxon>
        <taxon>Alteromonadales</taxon>
        <taxon>Alteromonadaceae</taxon>
        <taxon>Glaciecola</taxon>
    </lineage>
</organism>
<reference evidence="2 3" key="1">
    <citation type="submission" date="2023-09" db="EMBL/GenBank/DDBJ databases">
        <authorList>
            <person name="Rey-Velasco X."/>
        </authorList>
    </citation>
    <scope>NUCLEOTIDE SEQUENCE [LARGE SCALE GENOMIC DNA]</scope>
    <source>
        <strain evidence="2 3">P117</strain>
    </source>
</reference>
<evidence type="ECO:0000313" key="2">
    <source>
        <dbReference type="EMBL" id="MDT0596289.1"/>
    </source>
</evidence>
<feature type="domain" description="Glyoxalase/fosfomycin resistance/dioxygenase" evidence="1">
    <location>
        <begin position="8"/>
        <end position="108"/>
    </location>
</feature>
<keyword evidence="3" id="KW-1185">Reference proteome</keyword>
<dbReference type="PANTHER" id="PTHR36503">
    <property type="entry name" value="BLR2520 PROTEIN"/>
    <property type="match status" value="1"/>
</dbReference>
<dbReference type="SUPFAM" id="SSF54593">
    <property type="entry name" value="Glyoxalase/Bleomycin resistance protein/Dihydroxybiphenyl dioxygenase"/>
    <property type="match status" value="1"/>
</dbReference>
<sequence>MDLGQFSVSLTVKDIVKSKAFYEDLGFKTHEECGGIEEKWLILQKDTVVIGLFQDMFENNIMTFNPIDVRAIQADLKAKGHAMDVEAEGESGPAHCILKDPDGNVIMFDQHM</sequence>
<dbReference type="Pfam" id="PF00903">
    <property type="entry name" value="Glyoxalase"/>
    <property type="match status" value="1"/>
</dbReference>
<name>A0ABU2ZVG0_9ALTE</name>
<dbReference type="RefSeq" id="WP_311369815.1">
    <property type="nucleotide sequence ID" value="NZ_JAVRHX010000006.1"/>
</dbReference>
<proteinExistence type="predicted"/>